<name>A0A318Z963_9EURO</name>
<evidence type="ECO:0000256" key="1">
    <source>
        <dbReference type="SAM" id="SignalP"/>
    </source>
</evidence>
<feature type="chain" id="PRO_5016304297" evidence="1">
    <location>
        <begin position="18"/>
        <end position="104"/>
    </location>
</feature>
<evidence type="ECO:0000313" key="2">
    <source>
        <dbReference type="EMBL" id="PYH43925.1"/>
    </source>
</evidence>
<dbReference type="EMBL" id="KZ821240">
    <property type="protein sequence ID" value="PYH43925.1"/>
    <property type="molecule type" value="Genomic_DNA"/>
</dbReference>
<accession>A0A318Z963</accession>
<dbReference type="OrthoDB" id="4433127at2759"/>
<proteinExistence type="predicted"/>
<gene>
    <name evidence="2" type="ORF">BP01DRAFT_401905</name>
</gene>
<sequence length="104" mass="11842">MKSAIYLLTALLPLTLAIPSAEEADVDSDDNDVHLAARSQCKSGNQINYYRWPCWNNGHYNAQQQVTYKCKWRNGDWYKTGNNWWVRGSDVPSQCKSGLPTCDV</sequence>
<protein>
    <submittedName>
        <fullName evidence="2">Uncharacterized protein</fullName>
    </submittedName>
</protein>
<organism evidence="2 3">
    <name type="scientific">Aspergillus saccharolyticus JOP 1030-1</name>
    <dbReference type="NCBI Taxonomy" id="1450539"/>
    <lineage>
        <taxon>Eukaryota</taxon>
        <taxon>Fungi</taxon>
        <taxon>Dikarya</taxon>
        <taxon>Ascomycota</taxon>
        <taxon>Pezizomycotina</taxon>
        <taxon>Eurotiomycetes</taxon>
        <taxon>Eurotiomycetidae</taxon>
        <taxon>Eurotiales</taxon>
        <taxon>Aspergillaceae</taxon>
        <taxon>Aspergillus</taxon>
        <taxon>Aspergillus subgen. Circumdati</taxon>
    </lineage>
</organism>
<feature type="signal peptide" evidence="1">
    <location>
        <begin position="1"/>
        <end position="17"/>
    </location>
</feature>
<keyword evidence="1" id="KW-0732">Signal</keyword>
<evidence type="ECO:0000313" key="3">
    <source>
        <dbReference type="Proteomes" id="UP000248349"/>
    </source>
</evidence>
<dbReference type="Proteomes" id="UP000248349">
    <property type="component" value="Unassembled WGS sequence"/>
</dbReference>
<dbReference type="RefSeq" id="XP_025429907.1">
    <property type="nucleotide sequence ID" value="XM_025578624.1"/>
</dbReference>
<dbReference type="AlphaFoldDB" id="A0A318Z963"/>
<dbReference type="GeneID" id="37079853"/>
<reference evidence="2 3" key="1">
    <citation type="submission" date="2016-12" db="EMBL/GenBank/DDBJ databases">
        <title>The genomes of Aspergillus section Nigri reveals drivers in fungal speciation.</title>
        <authorList>
            <consortium name="DOE Joint Genome Institute"/>
            <person name="Vesth T.C."/>
            <person name="Nybo J."/>
            <person name="Theobald S."/>
            <person name="Brandl J."/>
            <person name="Frisvad J.C."/>
            <person name="Nielsen K.F."/>
            <person name="Lyhne E.K."/>
            <person name="Kogle M.E."/>
            <person name="Kuo A."/>
            <person name="Riley R."/>
            <person name="Clum A."/>
            <person name="Nolan M."/>
            <person name="Lipzen A."/>
            <person name="Salamov A."/>
            <person name="Henrissat B."/>
            <person name="Wiebenga A."/>
            <person name="De Vries R.P."/>
            <person name="Grigoriev I.V."/>
            <person name="Mortensen U.H."/>
            <person name="Andersen M.R."/>
            <person name="Baker S.E."/>
        </authorList>
    </citation>
    <scope>NUCLEOTIDE SEQUENCE [LARGE SCALE GENOMIC DNA]</scope>
    <source>
        <strain evidence="2 3">JOP 1030-1</strain>
    </source>
</reference>
<keyword evidence="3" id="KW-1185">Reference proteome</keyword>